<keyword evidence="1" id="KW-0812">Transmembrane</keyword>
<dbReference type="Proteomes" id="UP001054945">
    <property type="component" value="Unassembled WGS sequence"/>
</dbReference>
<keyword evidence="1" id="KW-1133">Transmembrane helix</keyword>
<evidence type="ECO:0000313" key="3">
    <source>
        <dbReference type="Proteomes" id="UP001054945"/>
    </source>
</evidence>
<gene>
    <name evidence="2" type="ORF">CEXT_39531</name>
</gene>
<accession>A0AAV4UA79</accession>
<keyword evidence="3" id="KW-1185">Reference proteome</keyword>
<sequence>YVFPLFKISYMWFSTIGAMTTLIVGYLASYFSVTKPSHLEGHLLNPIARKLFLKEEKCKKDILLPEIHSASTGIQIKNEKECANGVPLLRGVET</sequence>
<proteinExistence type="predicted"/>
<evidence type="ECO:0000313" key="2">
    <source>
        <dbReference type="EMBL" id="GIY54698.1"/>
    </source>
</evidence>
<feature type="transmembrane region" description="Helical" evidence="1">
    <location>
        <begin position="12"/>
        <end position="33"/>
    </location>
</feature>
<evidence type="ECO:0000256" key="1">
    <source>
        <dbReference type="SAM" id="Phobius"/>
    </source>
</evidence>
<comment type="caution">
    <text evidence="2">The sequence shown here is derived from an EMBL/GenBank/DDBJ whole genome shotgun (WGS) entry which is preliminary data.</text>
</comment>
<reference evidence="2 3" key="1">
    <citation type="submission" date="2021-06" db="EMBL/GenBank/DDBJ databases">
        <title>Caerostris extrusa draft genome.</title>
        <authorList>
            <person name="Kono N."/>
            <person name="Arakawa K."/>
        </authorList>
    </citation>
    <scope>NUCLEOTIDE SEQUENCE [LARGE SCALE GENOMIC DNA]</scope>
</reference>
<protein>
    <submittedName>
        <fullName evidence="2">Uncharacterized protein</fullName>
    </submittedName>
</protein>
<organism evidence="2 3">
    <name type="scientific">Caerostris extrusa</name>
    <name type="common">Bark spider</name>
    <name type="synonym">Caerostris bankana</name>
    <dbReference type="NCBI Taxonomy" id="172846"/>
    <lineage>
        <taxon>Eukaryota</taxon>
        <taxon>Metazoa</taxon>
        <taxon>Ecdysozoa</taxon>
        <taxon>Arthropoda</taxon>
        <taxon>Chelicerata</taxon>
        <taxon>Arachnida</taxon>
        <taxon>Araneae</taxon>
        <taxon>Araneomorphae</taxon>
        <taxon>Entelegynae</taxon>
        <taxon>Araneoidea</taxon>
        <taxon>Araneidae</taxon>
        <taxon>Caerostris</taxon>
    </lineage>
</organism>
<dbReference type="EMBL" id="BPLR01012543">
    <property type="protein sequence ID" value="GIY54698.1"/>
    <property type="molecule type" value="Genomic_DNA"/>
</dbReference>
<name>A0AAV4UA79_CAEEX</name>
<dbReference type="AlphaFoldDB" id="A0AAV4UA79"/>
<feature type="non-terminal residue" evidence="2">
    <location>
        <position position="1"/>
    </location>
</feature>
<keyword evidence="1" id="KW-0472">Membrane</keyword>